<dbReference type="Proteomes" id="UP000271708">
    <property type="component" value="Chromosome"/>
</dbReference>
<dbReference type="AlphaFoldDB" id="A0A5P8FMJ0"/>
<dbReference type="RefSeq" id="WP_123091730.1">
    <property type="nucleotide sequence ID" value="NZ_CP044548.2"/>
</dbReference>
<reference evidence="1 2" key="1">
    <citation type="submission" date="2019-09" db="EMBL/GenBank/DDBJ databases">
        <title>Complete Genome Sequence of Janibacter melonis M714 with both human health impact and industrial applications.</title>
        <authorList>
            <person name="Jin M."/>
            <person name="Zhao Q.R."/>
        </authorList>
    </citation>
    <scope>NUCLEOTIDE SEQUENCE [LARGE SCALE GENOMIC DNA]</scope>
    <source>
        <strain evidence="1 2">M714</strain>
    </source>
</reference>
<evidence type="ECO:0000313" key="2">
    <source>
        <dbReference type="Proteomes" id="UP000271708"/>
    </source>
</evidence>
<accession>A0A5P8FMJ0</accession>
<dbReference type="EMBL" id="CP044548">
    <property type="protein sequence ID" value="QFQ30144.1"/>
    <property type="molecule type" value="Genomic_DNA"/>
</dbReference>
<gene>
    <name evidence="1" type="ORF">EEW87_007180</name>
</gene>
<evidence type="ECO:0000313" key="1">
    <source>
        <dbReference type="EMBL" id="QFQ30144.1"/>
    </source>
</evidence>
<proteinExistence type="predicted"/>
<organism evidence="1 2">
    <name type="scientific">Janibacter melonis</name>
    <dbReference type="NCBI Taxonomy" id="262209"/>
    <lineage>
        <taxon>Bacteria</taxon>
        <taxon>Bacillati</taxon>
        <taxon>Actinomycetota</taxon>
        <taxon>Actinomycetes</taxon>
        <taxon>Micrococcales</taxon>
        <taxon>Intrasporangiaceae</taxon>
        <taxon>Janibacter</taxon>
    </lineage>
</organism>
<protein>
    <recommendedName>
        <fullName evidence="3">Acetone carboxylase</fullName>
    </recommendedName>
</protein>
<dbReference type="GeneID" id="59160938"/>
<dbReference type="OrthoDB" id="5193525at2"/>
<evidence type="ECO:0008006" key="3">
    <source>
        <dbReference type="Google" id="ProtNLM"/>
    </source>
</evidence>
<dbReference type="KEGG" id="jme:EEW87_007180"/>
<sequence>MSLADEPLVCSAKGCRRAAVRAVVWRNPRLHDETRRKVWLACEEHTSTLHEHLSVRGFPVRLAELDAIPPEGHPWA</sequence>
<name>A0A5P8FMJ0_9MICO</name>